<dbReference type="GO" id="GO:0005829">
    <property type="term" value="C:cytosol"/>
    <property type="evidence" value="ECO:0007669"/>
    <property type="project" value="TreeGrafter"/>
</dbReference>
<evidence type="ECO:0000256" key="7">
    <source>
        <dbReference type="ARBA" id="ARBA00023080"/>
    </source>
</evidence>
<comment type="similarity">
    <text evidence="1 10 11">Belongs to the HAM1 NTPase family.</text>
</comment>
<evidence type="ECO:0000256" key="1">
    <source>
        <dbReference type="ARBA" id="ARBA00008023"/>
    </source>
</evidence>
<sequence>MIELVVATKNKKKLQEIRELLKDLPLRVTSLEDYPDAPRIVEDGRTFEQNAIKKAATIALCTRKLVLGEDSGLEVKALHNRPGVYSARYAGEDATDLKNNRRLLLELKGVPLKKRGGRYRCAVALADGQGLIGVVSGSCSGTIALEPKGTFGFGYDPLFLIGKFGKTFAQLGPEVKHAMSHRFRALKKARRLILEYLSRNA</sequence>
<dbReference type="EC" id="3.6.1.66" evidence="10"/>
<dbReference type="NCBIfam" id="TIGR00042">
    <property type="entry name" value="RdgB/HAM1 family non-canonical purine NTP pyrophosphatase"/>
    <property type="match status" value="1"/>
</dbReference>
<keyword evidence="6 10" id="KW-0460">Magnesium</keyword>
<dbReference type="OrthoDB" id="9807456at2"/>
<dbReference type="GO" id="GO:0009117">
    <property type="term" value="P:nucleotide metabolic process"/>
    <property type="evidence" value="ECO:0007669"/>
    <property type="project" value="UniProtKB-KW"/>
</dbReference>
<dbReference type="InterPro" id="IPR002637">
    <property type="entry name" value="RdgB/HAM1"/>
</dbReference>
<dbReference type="GO" id="GO:0046872">
    <property type="term" value="F:metal ion binding"/>
    <property type="evidence" value="ECO:0007669"/>
    <property type="project" value="UniProtKB-KW"/>
</dbReference>
<dbReference type="GO" id="GO:0036220">
    <property type="term" value="F:ITP diphosphatase activity"/>
    <property type="evidence" value="ECO:0007669"/>
    <property type="project" value="UniProtKB-UniRule"/>
</dbReference>
<dbReference type="GO" id="GO:0036222">
    <property type="term" value="F:XTP diphosphatase activity"/>
    <property type="evidence" value="ECO:0007669"/>
    <property type="project" value="UniProtKB-UniRule"/>
</dbReference>
<dbReference type="RefSeq" id="WP_128700937.1">
    <property type="nucleotide sequence ID" value="NZ_CP019384.1"/>
</dbReference>
<evidence type="ECO:0000256" key="4">
    <source>
        <dbReference type="ARBA" id="ARBA00022741"/>
    </source>
</evidence>
<evidence type="ECO:0000256" key="5">
    <source>
        <dbReference type="ARBA" id="ARBA00022801"/>
    </source>
</evidence>
<feature type="binding site" evidence="10">
    <location>
        <begin position="8"/>
        <end position="13"/>
    </location>
    <ligand>
        <name>substrate</name>
    </ligand>
</feature>
<dbReference type="HAMAP" id="MF_01405">
    <property type="entry name" value="Non_canon_purine_NTPase"/>
    <property type="match status" value="1"/>
</dbReference>
<comment type="caution">
    <text evidence="10">Lacks conserved residue(s) required for the propagation of feature annotation.</text>
</comment>
<feature type="binding site" evidence="10">
    <location>
        <begin position="153"/>
        <end position="156"/>
    </location>
    <ligand>
        <name>substrate</name>
    </ligand>
</feature>
<comment type="cofactor">
    <cofactor evidence="10">
        <name>Mg(2+)</name>
        <dbReference type="ChEBI" id="CHEBI:18420"/>
    </cofactor>
    <text evidence="10">Binds 1 Mg(2+) ion per subunit.</text>
</comment>
<evidence type="ECO:0000256" key="9">
    <source>
        <dbReference type="ARBA" id="ARBA00052017"/>
    </source>
</evidence>
<reference evidence="12 13" key="1">
    <citation type="submission" date="2017-01" db="EMBL/GenBank/DDBJ databases">
        <title>First insights into the biology of 'candidatus Vampirococcus archaeovorus'.</title>
        <authorList>
            <person name="Kizina J."/>
            <person name="Jordan S."/>
            <person name="Stueber K."/>
            <person name="Reinhardt R."/>
            <person name="Harder J."/>
        </authorList>
    </citation>
    <scope>NUCLEOTIDE SEQUENCE [LARGE SCALE GENOMIC DNA]</scope>
    <source>
        <strain evidence="12 13">LiM</strain>
    </source>
</reference>
<proteinExistence type="inferred from homology"/>
<feature type="binding site" evidence="10">
    <location>
        <position position="176"/>
    </location>
    <ligand>
        <name>substrate</name>
    </ligand>
</feature>
<keyword evidence="13" id="KW-1185">Reference proteome</keyword>
<dbReference type="AlphaFoldDB" id="A0A410P7I8"/>
<dbReference type="SUPFAM" id="SSF52972">
    <property type="entry name" value="ITPase-like"/>
    <property type="match status" value="1"/>
</dbReference>
<dbReference type="Proteomes" id="UP000287243">
    <property type="component" value="Chromosome"/>
</dbReference>
<dbReference type="FunFam" id="3.90.950.10:FF:000001">
    <property type="entry name" value="dITP/XTP pyrophosphatase"/>
    <property type="match status" value="1"/>
</dbReference>
<dbReference type="CDD" id="cd00515">
    <property type="entry name" value="HAM1"/>
    <property type="match status" value="1"/>
</dbReference>
<evidence type="ECO:0000313" key="13">
    <source>
        <dbReference type="Proteomes" id="UP000287243"/>
    </source>
</evidence>
<comment type="subunit">
    <text evidence="2 10">Homodimer.</text>
</comment>
<dbReference type="InterPro" id="IPR020922">
    <property type="entry name" value="dITP/XTP_pyrophosphatase"/>
</dbReference>
<comment type="catalytic activity">
    <reaction evidence="9 10">
        <text>XTP + H2O = XMP + diphosphate + H(+)</text>
        <dbReference type="Rhea" id="RHEA:28610"/>
        <dbReference type="ChEBI" id="CHEBI:15377"/>
        <dbReference type="ChEBI" id="CHEBI:15378"/>
        <dbReference type="ChEBI" id="CHEBI:33019"/>
        <dbReference type="ChEBI" id="CHEBI:57464"/>
        <dbReference type="ChEBI" id="CHEBI:61314"/>
        <dbReference type="EC" id="3.6.1.66"/>
    </reaction>
</comment>
<feature type="binding site" evidence="10">
    <location>
        <position position="70"/>
    </location>
    <ligand>
        <name>Mg(2+)</name>
        <dbReference type="ChEBI" id="CHEBI:18420"/>
    </ligand>
</feature>
<evidence type="ECO:0000256" key="10">
    <source>
        <dbReference type="HAMAP-Rule" id="MF_01405"/>
    </source>
</evidence>
<feature type="binding site" evidence="10">
    <location>
        <begin position="181"/>
        <end position="182"/>
    </location>
    <ligand>
        <name>substrate</name>
    </ligand>
</feature>
<comment type="function">
    <text evidence="10">Pyrophosphatase that catalyzes the hydrolysis of nucleoside triphosphates to their monophosphate derivatives, with a high preference for the non-canonical purine nucleotides XTP (xanthosine triphosphate), dITP (deoxyinosine triphosphate) and ITP. Seems to function as a house-cleaning enzyme that removes non-canonical purine nucleotides from the nucleotide pool, thus preventing their incorporation into DNA/RNA and avoiding chromosomal lesions.</text>
</comment>
<evidence type="ECO:0000256" key="2">
    <source>
        <dbReference type="ARBA" id="ARBA00011738"/>
    </source>
</evidence>
<dbReference type="GO" id="GO:0017111">
    <property type="term" value="F:ribonucleoside triphosphate phosphatase activity"/>
    <property type="evidence" value="ECO:0007669"/>
    <property type="project" value="InterPro"/>
</dbReference>
<evidence type="ECO:0000256" key="6">
    <source>
        <dbReference type="ARBA" id="ARBA00022842"/>
    </source>
</evidence>
<comment type="catalytic activity">
    <reaction evidence="10">
        <text>ITP + H2O = IMP + diphosphate + H(+)</text>
        <dbReference type="Rhea" id="RHEA:29399"/>
        <dbReference type="ChEBI" id="CHEBI:15377"/>
        <dbReference type="ChEBI" id="CHEBI:15378"/>
        <dbReference type="ChEBI" id="CHEBI:33019"/>
        <dbReference type="ChEBI" id="CHEBI:58053"/>
        <dbReference type="ChEBI" id="CHEBI:61402"/>
        <dbReference type="EC" id="3.6.1.66"/>
    </reaction>
</comment>
<evidence type="ECO:0000256" key="11">
    <source>
        <dbReference type="RuleBase" id="RU003781"/>
    </source>
</evidence>
<name>A0A410P7I8_VELA1</name>
<dbReference type="KEGG" id="vai:BU251_01640"/>
<organism evidence="12 13">
    <name type="scientific">Velamenicoccus archaeovorus</name>
    <dbReference type="NCBI Taxonomy" id="1930593"/>
    <lineage>
        <taxon>Bacteria</taxon>
        <taxon>Pseudomonadati</taxon>
        <taxon>Candidatus Omnitrophota</taxon>
        <taxon>Candidatus Velamenicoccus</taxon>
    </lineage>
</organism>
<dbReference type="GO" id="GO:0000166">
    <property type="term" value="F:nucleotide binding"/>
    <property type="evidence" value="ECO:0007669"/>
    <property type="project" value="UniProtKB-KW"/>
</dbReference>
<dbReference type="Pfam" id="PF01725">
    <property type="entry name" value="Ham1p_like"/>
    <property type="match status" value="1"/>
</dbReference>
<evidence type="ECO:0000256" key="8">
    <source>
        <dbReference type="ARBA" id="ARBA00051875"/>
    </source>
</evidence>
<protein>
    <recommendedName>
        <fullName evidence="10">dITP/XTP pyrophosphatase</fullName>
        <ecNumber evidence="10">3.6.1.66</ecNumber>
    </recommendedName>
    <alternativeName>
        <fullName evidence="10">Non-canonical purine NTP pyrophosphatase</fullName>
    </alternativeName>
    <alternativeName>
        <fullName evidence="10">Non-standard purine NTP pyrophosphatase</fullName>
    </alternativeName>
    <alternativeName>
        <fullName evidence="10">Nucleoside-triphosphate diphosphatase</fullName>
    </alternativeName>
    <alternativeName>
        <fullName evidence="10">Nucleoside-triphosphate pyrophosphatase</fullName>
        <shortName evidence="10">NTPase</shortName>
    </alternativeName>
</protein>
<gene>
    <name evidence="12" type="ORF">BU251_01640</name>
</gene>
<dbReference type="Gene3D" id="3.90.950.10">
    <property type="match status" value="1"/>
</dbReference>
<evidence type="ECO:0000313" key="12">
    <source>
        <dbReference type="EMBL" id="QAT17981.1"/>
    </source>
</evidence>
<keyword evidence="7 10" id="KW-0546">Nucleotide metabolism</keyword>
<accession>A0A410P7I8</accession>
<dbReference type="InterPro" id="IPR029001">
    <property type="entry name" value="ITPase-like_fam"/>
</dbReference>
<dbReference type="PANTHER" id="PTHR11067:SF9">
    <property type="entry name" value="INOSINE TRIPHOSPHATE PYROPHOSPHATASE"/>
    <property type="match status" value="1"/>
</dbReference>
<feature type="active site" description="Proton acceptor" evidence="10">
    <location>
        <position position="70"/>
    </location>
</feature>
<dbReference type="GO" id="GO:0035870">
    <property type="term" value="F:dITP diphosphatase activity"/>
    <property type="evidence" value="ECO:0007669"/>
    <property type="project" value="UniProtKB-UniRule"/>
</dbReference>
<keyword evidence="5 10" id="KW-0378">Hydrolase</keyword>
<keyword evidence="4 10" id="KW-0547">Nucleotide-binding</keyword>
<keyword evidence="3 10" id="KW-0479">Metal-binding</keyword>
<dbReference type="GO" id="GO:0009146">
    <property type="term" value="P:purine nucleoside triphosphate catabolic process"/>
    <property type="evidence" value="ECO:0007669"/>
    <property type="project" value="UniProtKB-UniRule"/>
</dbReference>
<evidence type="ECO:0000256" key="3">
    <source>
        <dbReference type="ARBA" id="ARBA00022723"/>
    </source>
</evidence>
<feature type="binding site" evidence="10">
    <location>
        <position position="71"/>
    </location>
    <ligand>
        <name>substrate</name>
    </ligand>
</feature>
<dbReference type="EMBL" id="CP019384">
    <property type="protein sequence ID" value="QAT17981.1"/>
    <property type="molecule type" value="Genomic_DNA"/>
</dbReference>
<dbReference type="PANTHER" id="PTHR11067">
    <property type="entry name" value="INOSINE TRIPHOSPHATE PYROPHOSPHATASE/HAM1 PROTEIN"/>
    <property type="match status" value="1"/>
</dbReference>
<comment type="catalytic activity">
    <reaction evidence="8 10">
        <text>dITP + H2O = dIMP + diphosphate + H(+)</text>
        <dbReference type="Rhea" id="RHEA:28342"/>
        <dbReference type="ChEBI" id="CHEBI:15377"/>
        <dbReference type="ChEBI" id="CHEBI:15378"/>
        <dbReference type="ChEBI" id="CHEBI:33019"/>
        <dbReference type="ChEBI" id="CHEBI:61194"/>
        <dbReference type="ChEBI" id="CHEBI:61382"/>
        <dbReference type="EC" id="3.6.1.66"/>
    </reaction>
</comment>